<feature type="compositionally biased region" description="Gly residues" evidence="2">
    <location>
        <begin position="1103"/>
        <end position="1115"/>
    </location>
</feature>
<dbReference type="EMBL" id="QKRW01000012">
    <property type="protein sequence ID" value="RAL64991.1"/>
    <property type="molecule type" value="Genomic_DNA"/>
</dbReference>
<reference evidence="3 4" key="1">
    <citation type="submission" date="2018-06" db="EMBL/GenBank/DDBJ databases">
        <title>Genome Sequence of the Brown Rot Fungal Pathogen Monilinia fructigena.</title>
        <authorList>
            <person name="Landi L."/>
            <person name="De Miccolis Angelini R.M."/>
            <person name="Pollastro S."/>
            <person name="Abate D."/>
            <person name="Faretra F."/>
            <person name="Romanazzi G."/>
        </authorList>
    </citation>
    <scope>NUCLEOTIDE SEQUENCE [LARGE SCALE GENOMIC DNA]</scope>
    <source>
        <strain evidence="3 4">Mfrg269</strain>
    </source>
</reference>
<feature type="coiled-coil region" evidence="1">
    <location>
        <begin position="378"/>
        <end position="405"/>
    </location>
</feature>
<sequence>MEAATFRTAVADFHAVISTTLKGLRVVMGQEESEEEVLGAEYDSDGGEPIINLKTNHSTPQPFSDLVQGIAEISKIIRKQALAAARGASKADLETVKYLGDKLKEKEEQVAKLERENQDFHNARGRPPSHQNCAKEIAEIDRLENELKKALDAEAETRKQFEQANNYIDSVSRGRRVPELPDEVGGVQLRDETFDDLCKHFDGYHANARESLARVILIENMLRNAVINAGPASNKELEEEFKNQKAQADDAIRAKDAMARNLKGQLDQANKNVKQYRANSDALQLQVDDLTTQLDNSVKQFAILQKLETDAKRARTKVPDEAYRELETEKFKLLQEIEDLDTELMIRKEQLDEYRKIVVASDREIRRLKVTLAWDQDASRNRQEIQDLRERIVAYEHAIEDIVANNALEALQGSDALNPEDPDDKTGLDNLRLDLAKYEDKGQSNEEITNLRTEIASLDETIDSLKTELEEARAARPEEVDPALAQAHIDLDKRDNQIADLQRQIGVNSARHGQQVTDIQKRLDEARLNANGISPEDLRNLRKNLANCRKLHHEDQETIAILQGDLDACLQRGQLKDQRIQRFVQRNTDGSVDQLRELQDSMQEEIATLEAKLEKEREARDVLAEEARVRAEAERERDLKNAAADEAMTDESLASFDSNEEVNKEHIAKIRAQGTQMKQMQQEIHQLQYDISSSKAQFTSLGKQRDRLVTQLKQAREELANNQGGEGANADQLAEIAILEAHLADLETRLATCEQTGATLQLQRDQAITQNEEAIANMADLQIAHDIMAGEGPKLGLKRIKTRISNQAKATKARNIAAKEAAEEAKEAAVRGKIATAGERPPPPPKSPPGGGGGIAGPGLIGGGTGGAVGGGGGVKVGNQKEQEKEKEEEKEQPEPEGGTTSPHGRVTRSKAKGLEEKKAISTEEKKRLAAEDKQKKDAEAKKKKDAAVVNKEEKDDAAPKKKAAAAQKKKDDAVAKKEAAAEKKKNSVAAKKAAVQKKKDDAVAKKEKKADVAARQKRAAEKLKNKADAIAKKKKEKEKEDKKKRIAKEKKGKGGKGEDKKRKDDDDDDDDQPDAGTTGGGGSGSTAPRATKKKPSKESGKKGGSAAGTKGGSAAGTKRPGGDIVEPSSKRPKSDTVNATKQAKKESVKSIVTRSVATKASGSSSRPTREKDADWNELEEEEDEPLTPGGDEEDNALEEIIETVSTRAIFAAEAPQKSSFATHTPVVRPKVTFDKQKYVLEPEFQDMLTTLEVLNSIKRAHRHSRIRQRELRYEKYDVDWI</sequence>
<protein>
    <submittedName>
        <fullName evidence="3">Uncharacterized protein</fullName>
    </submittedName>
</protein>
<feature type="compositionally biased region" description="Basic and acidic residues" evidence="2">
    <location>
        <begin position="1056"/>
        <end position="1065"/>
    </location>
</feature>
<dbReference type="Proteomes" id="UP000249056">
    <property type="component" value="Unassembled WGS sequence"/>
</dbReference>
<evidence type="ECO:0000256" key="2">
    <source>
        <dbReference type="SAM" id="MobiDB-lite"/>
    </source>
</evidence>
<name>A0A395IXV5_9HELO</name>
<feature type="compositionally biased region" description="Basic residues" evidence="2">
    <location>
        <begin position="1045"/>
        <end position="1055"/>
    </location>
</feature>
<feature type="coiled-coil region" evidence="1">
    <location>
        <begin position="729"/>
        <end position="784"/>
    </location>
</feature>
<evidence type="ECO:0000313" key="4">
    <source>
        <dbReference type="Proteomes" id="UP000249056"/>
    </source>
</evidence>
<dbReference type="OrthoDB" id="3561132at2759"/>
<evidence type="ECO:0000313" key="3">
    <source>
        <dbReference type="EMBL" id="RAL64991.1"/>
    </source>
</evidence>
<proteinExistence type="predicted"/>
<feature type="coiled-coil region" evidence="1">
    <location>
        <begin position="234"/>
        <end position="293"/>
    </location>
</feature>
<feature type="coiled-coil region" evidence="1">
    <location>
        <begin position="96"/>
        <end position="164"/>
    </location>
</feature>
<keyword evidence="1" id="KW-0175">Coiled coil</keyword>
<feature type="coiled-coil region" evidence="1">
    <location>
        <begin position="592"/>
        <end position="650"/>
    </location>
</feature>
<feature type="compositionally biased region" description="Basic and acidic residues" evidence="2">
    <location>
        <begin position="879"/>
        <end position="894"/>
    </location>
</feature>
<feature type="compositionally biased region" description="Basic and acidic residues" evidence="2">
    <location>
        <begin position="913"/>
        <end position="960"/>
    </location>
</feature>
<comment type="caution">
    <text evidence="3">The sequence shown here is derived from an EMBL/GenBank/DDBJ whole genome shotgun (WGS) entry which is preliminary data.</text>
</comment>
<feature type="region of interest" description="Disordered" evidence="2">
    <location>
        <begin position="827"/>
        <end position="1196"/>
    </location>
</feature>
<feature type="compositionally biased region" description="Basic and acidic residues" evidence="2">
    <location>
        <begin position="998"/>
        <end position="1044"/>
    </location>
</feature>
<keyword evidence="4" id="KW-1185">Reference proteome</keyword>
<evidence type="ECO:0000256" key="1">
    <source>
        <dbReference type="SAM" id="Coils"/>
    </source>
</evidence>
<accession>A0A395IXV5</accession>
<feature type="compositionally biased region" description="Acidic residues" evidence="2">
    <location>
        <begin position="1176"/>
        <end position="1196"/>
    </location>
</feature>
<feature type="compositionally biased region" description="Basic and acidic residues" evidence="2">
    <location>
        <begin position="969"/>
        <end position="986"/>
    </location>
</feature>
<feature type="compositionally biased region" description="Gly residues" evidence="2">
    <location>
        <begin position="849"/>
        <end position="876"/>
    </location>
</feature>
<feature type="compositionally biased region" description="Polar residues" evidence="2">
    <location>
        <begin position="1151"/>
        <end position="1167"/>
    </location>
</feature>
<gene>
    <name evidence="3" type="ORF">DID88_001581</name>
</gene>
<organism evidence="3 4">
    <name type="scientific">Monilinia fructigena</name>
    <dbReference type="NCBI Taxonomy" id="38457"/>
    <lineage>
        <taxon>Eukaryota</taxon>
        <taxon>Fungi</taxon>
        <taxon>Dikarya</taxon>
        <taxon>Ascomycota</taxon>
        <taxon>Pezizomycotina</taxon>
        <taxon>Leotiomycetes</taxon>
        <taxon>Helotiales</taxon>
        <taxon>Sclerotiniaceae</taxon>
        <taxon>Monilinia</taxon>
    </lineage>
</organism>
<feature type="coiled-coil region" evidence="1">
    <location>
        <begin position="441"/>
        <end position="504"/>
    </location>
</feature>